<dbReference type="Pfam" id="PF04434">
    <property type="entry name" value="SWIM"/>
    <property type="match status" value="1"/>
</dbReference>
<evidence type="ECO:0000256" key="1">
    <source>
        <dbReference type="PROSITE-ProRule" id="PRU00325"/>
    </source>
</evidence>
<dbReference type="PANTHER" id="PTHR38133:SF1">
    <property type="entry name" value="SLR1429 PROTEIN"/>
    <property type="match status" value="1"/>
</dbReference>
<keyword evidence="1" id="KW-0862">Zinc</keyword>
<dbReference type="EMBL" id="BAAAUX010000029">
    <property type="protein sequence ID" value="GAA2815678.1"/>
    <property type="molecule type" value="Genomic_DNA"/>
</dbReference>
<feature type="domain" description="SWIM-type" evidence="2">
    <location>
        <begin position="124"/>
        <end position="159"/>
    </location>
</feature>
<dbReference type="InterPro" id="IPR007527">
    <property type="entry name" value="Znf_SWIM"/>
</dbReference>
<keyword evidence="4" id="KW-1185">Reference proteome</keyword>
<sequence length="221" mass="24560">MNDRVRGFPAFPKGTRRRSRFARTWWGNAWLRAVEDTALDPDQLVHGRRYAFGGHVGPIAVSPGRIAATVSGEAGEHRTELVLEELSEVEWDRFLERVSARSGHIAALLEGEMPEELVASADDAGVRLLPGIGDLEPDCDCPDFEHPCRHAAALSYQASWLLDADPFVLLLMRGKGRRELLERLRVSSAVEPTRLADAASERARALLEGWPESEALLNRFI</sequence>
<gene>
    <name evidence="3" type="ORF">GCM10010470_58930</name>
</gene>
<accession>A0ABN3VL24</accession>
<protein>
    <recommendedName>
        <fullName evidence="2">SWIM-type domain-containing protein</fullName>
    </recommendedName>
</protein>
<comment type="caution">
    <text evidence="3">The sequence shown here is derived from an EMBL/GenBank/DDBJ whole genome shotgun (WGS) entry which is preliminary data.</text>
</comment>
<evidence type="ECO:0000313" key="3">
    <source>
        <dbReference type="EMBL" id="GAA2815678.1"/>
    </source>
</evidence>
<dbReference type="PROSITE" id="PS50966">
    <property type="entry name" value="ZF_SWIM"/>
    <property type="match status" value="1"/>
</dbReference>
<dbReference type="PANTHER" id="PTHR38133">
    <property type="entry name" value="SLR1429 PROTEIN"/>
    <property type="match status" value="1"/>
</dbReference>
<evidence type="ECO:0000259" key="2">
    <source>
        <dbReference type="PROSITE" id="PS50966"/>
    </source>
</evidence>
<organism evidence="3 4">
    <name type="scientific">Saccharopolyspora taberi</name>
    <dbReference type="NCBI Taxonomy" id="60895"/>
    <lineage>
        <taxon>Bacteria</taxon>
        <taxon>Bacillati</taxon>
        <taxon>Actinomycetota</taxon>
        <taxon>Actinomycetes</taxon>
        <taxon>Pseudonocardiales</taxon>
        <taxon>Pseudonocardiaceae</taxon>
        <taxon>Saccharopolyspora</taxon>
    </lineage>
</organism>
<dbReference type="Proteomes" id="UP001500979">
    <property type="component" value="Unassembled WGS sequence"/>
</dbReference>
<evidence type="ECO:0000313" key="4">
    <source>
        <dbReference type="Proteomes" id="UP001500979"/>
    </source>
</evidence>
<keyword evidence="1" id="KW-0479">Metal-binding</keyword>
<keyword evidence="1" id="KW-0863">Zinc-finger</keyword>
<name>A0ABN3VL24_9PSEU</name>
<reference evidence="3 4" key="1">
    <citation type="journal article" date="2019" name="Int. J. Syst. Evol. Microbiol.">
        <title>The Global Catalogue of Microorganisms (GCM) 10K type strain sequencing project: providing services to taxonomists for standard genome sequencing and annotation.</title>
        <authorList>
            <consortium name="The Broad Institute Genomics Platform"/>
            <consortium name="The Broad Institute Genome Sequencing Center for Infectious Disease"/>
            <person name="Wu L."/>
            <person name="Ma J."/>
        </authorList>
    </citation>
    <scope>NUCLEOTIDE SEQUENCE [LARGE SCALE GENOMIC DNA]</scope>
    <source>
        <strain evidence="3 4">JCM 9383</strain>
    </source>
</reference>
<proteinExistence type="predicted"/>
<dbReference type="RefSeq" id="WP_344685289.1">
    <property type="nucleotide sequence ID" value="NZ_BAAAUX010000029.1"/>
</dbReference>